<dbReference type="EMBL" id="MK552327">
    <property type="protein sequence ID" value="QBJ02896.1"/>
    <property type="molecule type" value="Genomic_DNA"/>
</dbReference>
<reference evidence="1 2" key="1">
    <citation type="submission" date="2019-02" db="EMBL/GenBank/DDBJ databases">
        <authorList>
            <person name="Frampton R.A."/>
            <person name="Wojtus J.K."/>
            <person name="Fineran P.C."/>
            <person name="Hendrickson H.L."/>
        </authorList>
    </citation>
    <scope>NUCLEOTIDE SEQUENCE [LARGE SCALE GENOMIC DNA]</scope>
</reference>
<sequence length="206" mass="23270">MLSYTNMHSKDGIAELKLIAVETIRDSLGDSEWEFIRTDQDMDFPSLHATIGCVRNGNPDIVMGFQAAPVSMGTMRELVSNMVAYLAWNKEFVSGDVDLIDYTTFLLQHRGYKDAAPLEATDRIHFREIDAQRWFAGQGWQHATYYTADERKNARFLQFVMSDLNGLIPGEEGYSGIKQIMLSAEPFGKADKVTTPVSAERARYLN</sequence>
<name>A0A481W4Y3_9CAUD</name>
<evidence type="ECO:0000313" key="2">
    <source>
        <dbReference type="Proteomes" id="UP000294134"/>
    </source>
</evidence>
<keyword evidence="2" id="KW-1185">Reference proteome</keyword>
<protein>
    <submittedName>
        <fullName evidence="1">Uncharacterized protein</fullName>
    </submittedName>
</protein>
<dbReference type="Proteomes" id="UP000294134">
    <property type="component" value="Segment"/>
</dbReference>
<organism evidence="1 2">
    <name type="scientific">Pseudomonas phage Psa21</name>
    <dbReference type="NCBI Taxonomy" id="2530023"/>
    <lineage>
        <taxon>Viruses</taxon>
        <taxon>Duplodnaviria</taxon>
        <taxon>Heunggongvirae</taxon>
        <taxon>Uroviricota</taxon>
        <taxon>Caudoviricetes</taxon>
        <taxon>Chimalliviridae</taxon>
        <taxon>Tepukevirus</taxon>
        <taxon>Tepukevirus Psa21</taxon>
    </lineage>
</organism>
<accession>A0A481W4Y3</accession>
<evidence type="ECO:0000313" key="1">
    <source>
        <dbReference type="EMBL" id="QBJ02896.1"/>
    </source>
</evidence>
<proteinExistence type="predicted"/>
<gene>
    <name evidence="1" type="ORF">PSA21_370</name>
</gene>